<dbReference type="GO" id="GO:0030964">
    <property type="term" value="C:NADH dehydrogenase complex"/>
    <property type="evidence" value="ECO:0007669"/>
    <property type="project" value="TreeGrafter"/>
</dbReference>
<feature type="transmembrane region" description="Helical" evidence="16">
    <location>
        <begin position="89"/>
        <end position="112"/>
    </location>
</feature>
<dbReference type="EMBL" id="MG599108">
    <property type="protein sequence ID" value="AWF83663.1"/>
    <property type="molecule type" value="Genomic_DNA"/>
</dbReference>
<keyword evidence="14 16" id="KW-0472">Membrane</keyword>
<evidence type="ECO:0000256" key="10">
    <source>
        <dbReference type="ARBA" id="ARBA00022967"/>
    </source>
</evidence>
<evidence type="ECO:0000256" key="16">
    <source>
        <dbReference type="HAMAP-Rule" id="MF_01394"/>
    </source>
</evidence>
<evidence type="ECO:0000256" key="5">
    <source>
        <dbReference type="ARBA" id="ARBA00022528"/>
    </source>
</evidence>
<organism evidence="18">
    <name type="scientific">Isoetes flaccida var. chapmanii</name>
    <dbReference type="NCBI Taxonomy" id="1930680"/>
    <lineage>
        <taxon>Eukaryota</taxon>
        <taxon>Viridiplantae</taxon>
        <taxon>Streptophyta</taxon>
        <taxon>Embryophyta</taxon>
        <taxon>Tracheophyta</taxon>
        <taxon>Lycopodiopsida</taxon>
        <taxon>Isoetales</taxon>
        <taxon>Isoetaceae</taxon>
        <taxon>Isoetes</taxon>
    </lineage>
</organism>
<reference evidence="18" key="1">
    <citation type="submission" date="2017-12" db="EMBL/GenBank/DDBJ databases">
        <title>A whole chloroplast genome phylogeny of diploid species of Isoetes (Isoetaceae, Lycopodiophyta) in the southeastern United States.</title>
        <authorList>
            <person name="Schafran P.W."/>
            <person name="Zimmer E.A."/>
            <person name="Taylor W.C."/>
            <person name="Musselman L.J."/>
        </authorList>
    </citation>
    <scope>NUCLEOTIDE SEQUENCE</scope>
</reference>
<feature type="transmembrane region" description="Helical" evidence="16">
    <location>
        <begin position="62"/>
        <end position="83"/>
    </location>
</feature>
<evidence type="ECO:0000256" key="11">
    <source>
        <dbReference type="ARBA" id="ARBA00022989"/>
    </source>
</evidence>
<dbReference type="HAMAP" id="MF_01394">
    <property type="entry name" value="NDH1_NuoA"/>
    <property type="match status" value="1"/>
</dbReference>
<gene>
    <name evidence="16 18" type="primary">ndhC</name>
</gene>
<proteinExistence type="inferred from homology"/>
<evidence type="ECO:0000256" key="15">
    <source>
        <dbReference type="ARBA" id="ARBA00049551"/>
    </source>
</evidence>
<dbReference type="PANTHER" id="PTHR11058">
    <property type="entry name" value="NADH-UBIQUINONE OXIDOREDUCTASE CHAIN 3"/>
    <property type="match status" value="1"/>
</dbReference>
<comment type="catalytic activity">
    <reaction evidence="16 17">
        <text>a plastoquinone + NADPH + (n+1) H(+)(in) = a plastoquinol + NADP(+) + n H(+)(out)</text>
        <dbReference type="Rhea" id="RHEA:42612"/>
        <dbReference type="Rhea" id="RHEA-COMP:9561"/>
        <dbReference type="Rhea" id="RHEA-COMP:9562"/>
        <dbReference type="ChEBI" id="CHEBI:15378"/>
        <dbReference type="ChEBI" id="CHEBI:17757"/>
        <dbReference type="ChEBI" id="CHEBI:57783"/>
        <dbReference type="ChEBI" id="CHEBI:58349"/>
        <dbReference type="ChEBI" id="CHEBI:62192"/>
    </reaction>
</comment>
<accession>A0A2S1JZ32</accession>
<dbReference type="GO" id="GO:0019684">
    <property type="term" value="P:photosynthesis, light reaction"/>
    <property type="evidence" value="ECO:0007669"/>
    <property type="project" value="UniProtKB-UniRule"/>
</dbReference>
<dbReference type="GO" id="GO:0009535">
    <property type="term" value="C:chloroplast thylakoid membrane"/>
    <property type="evidence" value="ECO:0007669"/>
    <property type="project" value="UniProtKB-SubCell"/>
</dbReference>
<dbReference type="FunFam" id="1.20.58.1610:FF:000001">
    <property type="entry name" value="NAD(P)H-quinone oxidoreductase subunit 3, chloroplastic"/>
    <property type="match status" value="1"/>
</dbReference>
<keyword evidence="9 16" id="KW-0618">Plastoquinone</keyword>
<evidence type="ECO:0000256" key="7">
    <source>
        <dbReference type="ARBA" id="ARBA00022719"/>
    </source>
</evidence>
<evidence type="ECO:0000256" key="14">
    <source>
        <dbReference type="ARBA" id="ARBA00023136"/>
    </source>
</evidence>
<comment type="catalytic activity">
    <reaction evidence="15">
        <text>a ubiquinone + NADH + 5 H(+)(in) = a ubiquinol + NAD(+) + 4 H(+)(out)</text>
        <dbReference type="Rhea" id="RHEA:29091"/>
        <dbReference type="Rhea" id="RHEA-COMP:9565"/>
        <dbReference type="Rhea" id="RHEA-COMP:9566"/>
        <dbReference type="ChEBI" id="CHEBI:15378"/>
        <dbReference type="ChEBI" id="CHEBI:16389"/>
        <dbReference type="ChEBI" id="CHEBI:17976"/>
        <dbReference type="ChEBI" id="CHEBI:57540"/>
        <dbReference type="ChEBI" id="CHEBI:57945"/>
        <dbReference type="EC" id="7.1.1.2"/>
    </reaction>
</comment>
<dbReference type="GO" id="GO:0031966">
    <property type="term" value="C:mitochondrial membrane"/>
    <property type="evidence" value="ECO:0007669"/>
    <property type="project" value="UniProtKB-SubCell"/>
</dbReference>
<comment type="subcellular location">
    <subcellularLocation>
        <location evidence="2">Mitochondrion membrane</location>
        <topology evidence="2">Multi-pass membrane protein</topology>
    </subcellularLocation>
    <subcellularLocation>
        <location evidence="16">Plastid</location>
        <location evidence="16">Chloroplast thylakoid membrane</location>
        <topology evidence="16">Multi-pass membrane protein</topology>
    </subcellularLocation>
</comment>
<evidence type="ECO:0000313" key="18">
    <source>
        <dbReference type="EMBL" id="AWF83663.1"/>
    </source>
</evidence>
<keyword evidence="5 18" id="KW-0150">Chloroplast</keyword>
<keyword evidence="18" id="KW-0934">Plastid</keyword>
<dbReference type="Pfam" id="PF00507">
    <property type="entry name" value="Oxidored_q4"/>
    <property type="match status" value="1"/>
</dbReference>
<dbReference type="AlphaFoldDB" id="A0A2S1JZ32"/>
<evidence type="ECO:0000256" key="12">
    <source>
        <dbReference type="ARBA" id="ARBA00023027"/>
    </source>
</evidence>
<keyword evidence="10 16" id="KW-1278">Translocase</keyword>
<dbReference type="InterPro" id="IPR023043">
    <property type="entry name" value="NAD(P)H_OxRDtase_bac/plastid"/>
</dbReference>
<feature type="transmembrane region" description="Helical" evidence="16">
    <location>
        <begin position="12"/>
        <end position="34"/>
    </location>
</feature>
<geneLocation type="chloroplast" evidence="18"/>
<dbReference type="GO" id="GO:0016655">
    <property type="term" value="F:oxidoreductase activity, acting on NAD(P)H, quinone or similar compound as acceptor"/>
    <property type="evidence" value="ECO:0007669"/>
    <property type="project" value="UniProtKB-UniRule"/>
</dbReference>
<dbReference type="PANTHER" id="PTHR11058:SF9">
    <property type="entry name" value="NADH-UBIQUINONE OXIDOREDUCTASE CHAIN 3"/>
    <property type="match status" value="1"/>
</dbReference>
<dbReference type="Gene3D" id="1.20.58.1610">
    <property type="entry name" value="NADH:ubiquinone/plastoquinone oxidoreductase, chain 3"/>
    <property type="match status" value="1"/>
</dbReference>
<protein>
    <recommendedName>
        <fullName evidence="16">NAD(P)H-quinone oxidoreductase subunit 3, chloroplastic</fullName>
        <ecNumber evidence="16">7.1.1.-</ecNumber>
    </recommendedName>
    <alternativeName>
        <fullName evidence="16">NAD(P)H dehydrogenase subunit 3</fullName>
    </alternativeName>
    <alternativeName>
        <fullName evidence="16">NADH-plastoquinone oxidoreductase subunit 3</fullName>
    </alternativeName>
</protein>
<evidence type="ECO:0000256" key="2">
    <source>
        <dbReference type="ARBA" id="ARBA00004225"/>
    </source>
</evidence>
<evidence type="ECO:0000256" key="17">
    <source>
        <dbReference type="RuleBase" id="RU003641"/>
    </source>
</evidence>
<keyword evidence="6 16" id="KW-0812">Transmembrane</keyword>
<dbReference type="GO" id="GO:0008137">
    <property type="term" value="F:NADH dehydrogenase (ubiquinone) activity"/>
    <property type="evidence" value="ECO:0007669"/>
    <property type="project" value="UniProtKB-EC"/>
</dbReference>
<evidence type="ECO:0000256" key="3">
    <source>
        <dbReference type="ARBA" id="ARBA00008472"/>
    </source>
</evidence>
<evidence type="ECO:0000256" key="8">
    <source>
        <dbReference type="ARBA" id="ARBA00022857"/>
    </source>
</evidence>
<keyword evidence="13 16" id="KW-0793">Thylakoid</keyword>
<keyword evidence="12 16" id="KW-0520">NAD</keyword>
<keyword evidence="11 16" id="KW-1133">Transmembrane helix</keyword>
<dbReference type="GO" id="GO:0048038">
    <property type="term" value="F:quinone binding"/>
    <property type="evidence" value="ECO:0007669"/>
    <property type="project" value="UniProtKB-KW"/>
</dbReference>
<evidence type="ECO:0000256" key="13">
    <source>
        <dbReference type="ARBA" id="ARBA00023078"/>
    </source>
</evidence>
<keyword evidence="4 16" id="KW-0813">Transport</keyword>
<comment type="function">
    <text evidence="1">Core subunit of the mitochondrial membrane respiratory chain NADH dehydrogenase (Complex I) that is believed to belong to the minimal assembly required for catalysis. Complex I functions in the transfer of electrons from NADH to the respiratory chain. The immediate electron acceptor for the enzyme is believed to be ubiquinone.</text>
</comment>
<evidence type="ECO:0000256" key="6">
    <source>
        <dbReference type="ARBA" id="ARBA00022692"/>
    </source>
</evidence>
<keyword evidence="7 16" id="KW-0874">Quinone</keyword>
<comment type="function">
    <text evidence="16">NDH shuttles electrons from NAD(P)H:plastoquinone, via FMN and iron-sulfur (Fe-S) centers, to quinones in the photosynthetic chain and possibly in a chloroplast respiratory chain. The immediate electron acceptor for the enzyme in this species is believed to be plastoquinone. Couples the redox reaction to proton translocation, and thus conserves the redox energy in a proton gradient.</text>
</comment>
<comment type="catalytic activity">
    <reaction evidence="16 17">
        <text>a plastoquinone + NADH + (n+1) H(+)(in) = a plastoquinol + NAD(+) + n H(+)(out)</text>
        <dbReference type="Rhea" id="RHEA:42608"/>
        <dbReference type="Rhea" id="RHEA-COMP:9561"/>
        <dbReference type="Rhea" id="RHEA-COMP:9562"/>
        <dbReference type="ChEBI" id="CHEBI:15378"/>
        <dbReference type="ChEBI" id="CHEBI:17757"/>
        <dbReference type="ChEBI" id="CHEBI:57540"/>
        <dbReference type="ChEBI" id="CHEBI:57945"/>
        <dbReference type="ChEBI" id="CHEBI:62192"/>
    </reaction>
</comment>
<evidence type="ECO:0000256" key="4">
    <source>
        <dbReference type="ARBA" id="ARBA00022448"/>
    </source>
</evidence>
<comment type="similarity">
    <text evidence="3 16 17">Belongs to the complex I subunit 3 family.</text>
</comment>
<keyword evidence="8 16" id="KW-0521">NADP</keyword>
<sequence>MFSIPKYNFFLLFLPIASLIPLVAFPISGALAPVSKGPEKFISYESGIEPMGDARIQFQIRYYMFALVFVIFDVETVFLYPWAMSFRELGIPAFIEALIFVIILIVGLVYAWRRGALEWS</sequence>
<dbReference type="InterPro" id="IPR038430">
    <property type="entry name" value="NDAH_ubi_oxred_su3_sf"/>
</dbReference>
<evidence type="ECO:0000256" key="1">
    <source>
        <dbReference type="ARBA" id="ARBA00003257"/>
    </source>
</evidence>
<dbReference type="EC" id="7.1.1.-" evidence="16"/>
<evidence type="ECO:0000256" key="9">
    <source>
        <dbReference type="ARBA" id="ARBA00022957"/>
    </source>
</evidence>
<name>A0A2S1JZ32_9TRAC</name>
<comment type="subunit">
    <text evidence="16">NDH is composed of at least 16 different subunits, 5 of which are encoded in the nucleus.</text>
</comment>
<dbReference type="InterPro" id="IPR000440">
    <property type="entry name" value="NADH_UbQ/plastoQ_OxRdtase_su3"/>
</dbReference>